<dbReference type="RefSeq" id="WP_306728107.1">
    <property type="nucleotide sequence ID" value="NZ_JAVDDT010000003.1"/>
</dbReference>
<comment type="caution">
    <text evidence="4">The sequence shown here is derived from an EMBL/GenBank/DDBJ whole genome shotgun (WGS) entry which is preliminary data.</text>
</comment>
<dbReference type="PANTHER" id="PTHR11579">
    <property type="entry name" value="PROTEIN-L-ISOASPARTATE O-METHYLTRANSFERASE"/>
    <property type="match status" value="1"/>
</dbReference>
<sequence>MEQTPFALQTNDFARRQMVEAQVRAWDVLDPRVLEVMEKLPREDFVPARYKSLAFSEANIPLDHGQMMMQPKLEGRVLQAVNVQEGERVLEVGTGSGYLAACLARLGGQVMSVDCFADFVDTAEKVWKSLDIKGVRGQVQESSTLDWTDERFDVIVVTGSMPDLHPSFRDRLGVGGRLFVVTGRAPAMEAQLITRVSEDDWSCEYLFETNLPPLIDAWDEHTFDF</sequence>
<dbReference type="Pfam" id="PF01135">
    <property type="entry name" value="PCMT"/>
    <property type="match status" value="1"/>
</dbReference>
<evidence type="ECO:0000256" key="2">
    <source>
        <dbReference type="ARBA" id="ARBA00013346"/>
    </source>
</evidence>
<keyword evidence="5" id="KW-1185">Reference proteome</keyword>
<evidence type="ECO:0000256" key="3">
    <source>
        <dbReference type="ARBA" id="ARBA00030757"/>
    </source>
</evidence>
<proteinExistence type="inferred from homology"/>
<accession>A0ABU0W6F9</accession>
<organism evidence="4 5">
    <name type="scientific">Natronospira bacteriovora</name>
    <dbReference type="NCBI Taxonomy" id="3069753"/>
    <lineage>
        <taxon>Bacteria</taxon>
        <taxon>Pseudomonadati</taxon>
        <taxon>Pseudomonadota</taxon>
        <taxon>Gammaproteobacteria</taxon>
        <taxon>Natronospirales</taxon>
        <taxon>Natronospiraceae</taxon>
        <taxon>Natronospira</taxon>
    </lineage>
</organism>
<dbReference type="Gene3D" id="3.40.50.150">
    <property type="entry name" value="Vaccinia Virus protein VP39"/>
    <property type="match status" value="1"/>
</dbReference>
<protein>
    <recommendedName>
        <fullName evidence="2">Protein-L-isoaspartate O-methyltransferase</fullName>
    </recommendedName>
    <alternativeName>
        <fullName evidence="3">Protein L-isoaspartyl methyltransferase</fullName>
    </alternativeName>
</protein>
<dbReference type="PANTHER" id="PTHR11579:SF18">
    <property type="entry name" value="PROTEIN-L-ISOASPARTATE O-METHYLTRANSFERASE"/>
    <property type="match status" value="1"/>
</dbReference>
<dbReference type="SUPFAM" id="SSF53335">
    <property type="entry name" value="S-adenosyl-L-methionine-dependent methyltransferases"/>
    <property type="match status" value="1"/>
</dbReference>
<evidence type="ECO:0000313" key="4">
    <source>
        <dbReference type="EMBL" id="MDQ2069609.1"/>
    </source>
</evidence>
<dbReference type="CDD" id="cd02440">
    <property type="entry name" value="AdoMet_MTases"/>
    <property type="match status" value="1"/>
</dbReference>
<comment type="similarity">
    <text evidence="1">Belongs to the methyltransferase superfamily. L-isoaspartyl/D-aspartyl protein methyltransferase family.</text>
</comment>
<dbReference type="InterPro" id="IPR029063">
    <property type="entry name" value="SAM-dependent_MTases_sf"/>
</dbReference>
<dbReference type="EMBL" id="JAVDDT010000003">
    <property type="protein sequence ID" value="MDQ2069609.1"/>
    <property type="molecule type" value="Genomic_DNA"/>
</dbReference>
<gene>
    <name evidence="4" type="ORF">RBH19_06975</name>
</gene>
<evidence type="ECO:0000256" key="1">
    <source>
        <dbReference type="ARBA" id="ARBA00005369"/>
    </source>
</evidence>
<evidence type="ECO:0000313" key="5">
    <source>
        <dbReference type="Proteomes" id="UP001239019"/>
    </source>
</evidence>
<dbReference type="InterPro" id="IPR000682">
    <property type="entry name" value="PCMT"/>
</dbReference>
<reference evidence="4 5" key="1">
    <citation type="submission" date="2023-08" db="EMBL/GenBank/DDBJ databases">
        <title>Whole-genome sequencing of halo(alkali)philic microorganisms from hypersaline lakes.</title>
        <authorList>
            <person name="Sorokin D.Y."/>
            <person name="Abbas B."/>
            <person name="Merkel A.Y."/>
        </authorList>
    </citation>
    <scope>NUCLEOTIDE SEQUENCE [LARGE SCALE GENOMIC DNA]</scope>
    <source>
        <strain evidence="4 5">AB-CW4</strain>
    </source>
</reference>
<dbReference type="Proteomes" id="UP001239019">
    <property type="component" value="Unassembled WGS sequence"/>
</dbReference>
<name>A0ABU0W6F9_9GAMM</name>